<dbReference type="Pfam" id="PF11391">
    <property type="entry name" value="DUF2798"/>
    <property type="match status" value="1"/>
</dbReference>
<proteinExistence type="predicted"/>
<gene>
    <name evidence="2" type="ORF">SAMN06265380_11048</name>
</gene>
<sequence length="76" mass="8234">MIPARYARALFSLIMSGMMSCIVTGIATAKAVGFGPATLGDWMGSWVFSWPIAFTVILLLGPSVQRMVNRMVRPQG</sequence>
<accession>A0A521E9W8</accession>
<name>A0A521E9W8_9RHOB</name>
<keyword evidence="1" id="KW-1133">Transmembrane helix</keyword>
<keyword evidence="1" id="KW-0472">Membrane</keyword>
<feature type="transmembrane region" description="Helical" evidence="1">
    <location>
        <begin position="7"/>
        <end position="27"/>
    </location>
</feature>
<evidence type="ECO:0000256" key="1">
    <source>
        <dbReference type="SAM" id="Phobius"/>
    </source>
</evidence>
<dbReference type="OrthoDB" id="7159403at2"/>
<keyword evidence="1" id="KW-0812">Transmembrane</keyword>
<evidence type="ECO:0008006" key="4">
    <source>
        <dbReference type="Google" id="ProtNLM"/>
    </source>
</evidence>
<dbReference type="InterPro" id="IPR021529">
    <property type="entry name" value="DUF2798"/>
</dbReference>
<organism evidence="2 3">
    <name type="scientific">Ruegeria faecimaris</name>
    <dbReference type="NCBI Taxonomy" id="686389"/>
    <lineage>
        <taxon>Bacteria</taxon>
        <taxon>Pseudomonadati</taxon>
        <taxon>Pseudomonadota</taxon>
        <taxon>Alphaproteobacteria</taxon>
        <taxon>Rhodobacterales</taxon>
        <taxon>Roseobacteraceae</taxon>
        <taxon>Ruegeria</taxon>
    </lineage>
</organism>
<dbReference type="PROSITE" id="PS51257">
    <property type="entry name" value="PROKAR_LIPOPROTEIN"/>
    <property type="match status" value="1"/>
</dbReference>
<keyword evidence="3" id="KW-1185">Reference proteome</keyword>
<dbReference type="EMBL" id="FXTE01000010">
    <property type="protein sequence ID" value="SMO80727.1"/>
    <property type="molecule type" value="Genomic_DNA"/>
</dbReference>
<evidence type="ECO:0000313" key="3">
    <source>
        <dbReference type="Proteomes" id="UP000319555"/>
    </source>
</evidence>
<protein>
    <recommendedName>
        <fullName evidence="4">DUF2798 domain-containing protein</fullName>
    </recommendedName>
</protein>
<dbReference type="RefSeq" id="WP_142638700.1">
    <property type="nucleotide sequence ID" value="NZ_CANMQC010000008.1"/>
</dbReference>
<dbReference type="AlphaFoldDB" id="A0A521E9W8"/>
<feature type="transmembrane region" description="Helical" evidence="1">
    <location>
        <begin position="47"/>
        <end position="64"/>
    </location>
</feature>
<reference evidence="2 3" key="1">
    <citation type="submission" date="2017-05" db="EMBL/GenBank/DDBJ databases">
        <authorList>
            <person name="Varghese N."/>
            <person name="Submissions S."/>
        </authorList>
    </citation>
    <scope>NUCLEOTIDE SEQUENCE [LARGE SCALE GENOMIC DNA]</scope>
    <source>
        <strain evidence="2 3">DSM 28009</strain>
    </source>
</reference>
<evidence type="ECO:0000313" key="2">
    <source>
        <dbReference type="EMBL" id="SMO80727.1"/>
    </source>
</evidence>
<dbReference type="Proteomes" id="UP000319555">
    <property type="component" value="Unassembled WGS sequence"/>
</dbReference>